<sequence length="88" mass="9741">MTTQRHFWYQHFALGAAVVGLAVIAAPAVSSPVPQDTGLRPMNFVDHQEFATPGSWTPSPDGEWMLYTVNTPNWQQADSQSDIHLVSM</sequence>
<feature type="non-terminal residue" evidence="1">
    <location>
        <position position="88"/>
    </location>
</feature>
<gene>
    <name evidence="1" type="ORF">METZ01_LOCUS322142</name>
</gene>
<proteinExistence type="predicted"/>
<protein>
    <submittedName>
        <fullName evidence="1">Uncharacterized protein</fullName>
    </submittedName>
</protein>
<dbReference type="AlphaFoldDB" id="A0A382P980"/>
<dbReference type="EMBL" id="UINC01105392">
    <property type="protein sequence ID" value="SVC69288.1"/>
    <property type="molecule type" value="Genomic_DNA"/>
</dbReference>
<reference evidence="1" key="1">
    <citation type="submission" date="2018-05" db="EMBL/GenBank/DDBJ databases">
        <authorList>
            <person name="Lanie J.A."/>
            <person name="Ng W.-L."/>
            <person name="Kazmierczak K.M."/>
            <person name="Andrzejewski T.M."/>
            <person name="Davidsen T.M."/>
            <person name="Wayne K.J."/>
            <person name="Tettelin H."/>
            <person name="Glass J.I."/>
            <person name="Rusch D."/>
            <person name="Podicherti R."/>
            <person name="Tsui H.-C.T."/>
            <person name="Winkler M.E."/>
        </authorList>
    </citation>
    <scope>NUCLEOTIDE SEQUENCE</scope>
</reference>
<accession>A0A382P980</accession>
<name>A0A382P980_9ZZZZ</name>
<evidence type="ECO:0000313" key="1">
    <source>
        <dbReference type="EMBL" id="SVC69288.1"/>
    </source>
</evidence>
<organism evidence="1">
    <name type="scientific">marine metagenome</name>
    <dbReference type="NCBI Taxonomy" id="408172"/>
    <lineage>
        <taxon>unclassified sequences</taxon>
        <taxon>metagenomes</taxon>
        <taxon>ecological metagenomes</taxon>
    </lineage>
</organism>